<comment type="caution">
    <text evidence="1">The sequence shown here is derived from an EMBL/GenBank/DDBJ whole genome shotgun (WGS) entry which is preliminary data.</text>
</comment>
<sequence>MATHMGHQQTINSFRCDHSTTPCRRAITSIKKKAEDNDGPLDGHSITKYHNTFMKYRTTKNLSRSHLDGTVP</sequence>
<name>A0A5B7D466_PORTR</name>
<proteinExistence type="predicted"/>
<dbReference type="AlphaFoldDB" id="A0A5B7D466"/>
<dbReference type="Proteomes" id="UP000324222">
    <property type="component" value="Unassembled WGS sequence"/>
</dbReference>
<evidence type="ECO:0000313" key="1">
    <source>
        <dbReference type="EMBL" id="MPC15416.1"/>
    </source>
</evidence>
<accession>A0A5B7D466</accession>
<organism evidence="1 2">
    <name type="scientific">Portunus trituberculatus</name>
    <name type="common">Swimming crab</name>
    <name type="synonym">Neptunus trituberculatus</name>
    <dbReference type="NCBI Taxonomy" id="210409"/>
    <lineage>
        <taxon>Eukaryota</taxon>
        <taxon>Metazoa</taxon>
        <taxon>Ecdysozoa</taxon>
        <taxon>Arthropoda</taxon>
        <taxon>Crustacea</taxon>
        <taxon>Multicrustacea</taxon>
        <taxon>Malacostraca</taxon>
        <taxon>Eumalacostraca</taxon>
        <taxon>Eucarida</taxon>
        <taxon>Decapoda</taxon>
        <taxon>Pleocyemata</taxon>
        <taxon>Brachyura</taxon>
        <taxon>Eubrachyura</taxon>
        <taxon>Portunoidea</taxon>
        <taxon>Portunidae</taxon>
        <taxon>Portuninae</taxon>
        <taxon>Portunus</taxon>
    </lineage>
</organism>
<keyword evidence="2" id="KW-1185">Reference proteome</keyword>
<protein>
    <submittedName>
        <fullName evidence="1">Uncharacterized protein</fullName>
    </submittedName>
</protein>
<dbReference type="EMBL" id="VSRR010000426">
    <property type="protein sequence ID" value="MPC15416.1"/>
    <property type="molecule type" value="Genomic_DNA"/>
</dbReference>
<gene>
    <name evidence="1" type="ORF">E2C01_008207</name>
</gene>
<evidence type="ECO:0000313" key="2">
    <source>
        <dbReference type="Proteomes" id="UP000324222"/>
    </source>
</evidence>
<reference evidence="1 2" key="1">
    <citation type="submission" date="2019-05" db="EMBL/GenBank/DDBJ databases">
        <title>Another draft genome of Portunus trituberculatus and its Hox gene families provides insights of decapod evolution.</title>
        <authorList>
            <person name="Jeong J.-H."/>
            <person name="Song I."/>
            <person name="Kim S."/>
            <person name="Choi T."/>
            <person name="Kim D."/>
            <person name="Ryu S."/>
            <person name="Kim W."/>
        </authorList>
    </citation>
    <scope>NUCLEOTIDE SEQUENCE [LARGE SCALE GENOMIC DNA]</scope>
    <source>
        <tissue evidence="1">Muscle</tissue>
    </source>
</reference>